<dbReference type="PANTHER" id="PTHR34203:SF15">
    <property type="entry name" value="SLL1173 PROTEIN"/>
    <property type="match status" value="1"/>
</dbReference>
<proteinExistence type="predicted"/>
<dbReference type="Proteomes" id="UP000196531">
    <property type="component" value="Unassembled WGS sequence"/>
</dbReference>
<dbReference type="Pfam" id="PF05050">
    <property type="entry name" value="Methyltransf_21"/>
    <property type="match status" value="1"/>
</dbReference>
<dbReference type="PANTHER" id="PTHR34203">
    <property type="entry name" value="METHYLTRANSFERASE, FKBM FAMILY PROTEIN"/>
    <property type="match status" value="1"/>
</dbReference>
<evidence type="ECO:0000313" key="2">
    <source>
        <dbReference type="EMBL" id="OUR98863.1"/>
    </source>
</evidence>
<dbReference type="EMBL" id="MAAO01000004">
    <property type="protein sequence ID" value="OUR98863.1"/>
    <property type="molecule type" value="Genomic_DNA"/>
</dbReference>
<reference evidence="3" key="1">
    <citation type="journal article" date="2017" name="Proc. Natl. Acad. Sci. U.S.A.">
        <title>Simulation of Deepwater Horizon oil plume reveals substrate specialization within a complex community of hydrocarbon-degraders.</title>
        <authorList>
            <person name="Hu P."/>
            <person name="Dubinsky E.A."/>
            <person name="Probst A.J."/>
            <person name="Wang J."/>
            <person name="Sieber C.M.K."/>
            <person name="Tom L.M."/>
            <person name="Gardinali P."/>
            <person name="Banfield J.F."/>
            <person name="Atlas R.M."/>
            <person name="Andersen G.L."/>
        </authorList>
    </citation>
    <scope>NUCLEOTIDE SEQUENCE [LARGE SCALE GENOMIC DNA]</scope>
</reference>
<dbReference type="InterPro" id="IPR052514">
    <property type="entry name" value="SAM-dependent_MTase"/>
</dbReference>
<sequence>MLANSIKLKIAPKRWIKKYFRSYLPEMAYFDLKDMRLFFSLRDVSGPSFDLSYGGESSFVNYEKIDKDLIEKYINDEDVFFDIGANIGHFSFYFKRKFKNLKCLLFEPHPVLSSCVRKTIKYSNLTDIDVHEVALSDKDSTLEFFEDTFNDGGHSLISDKISKRSQQGNSFKVVAVTMDEYVKDLGIRRIDFMKIDVQGAEFMLLDGAKSTIAKFSPKIFVELENAHVLKFWNKLEELTSKTFKVVSPHIKVEVSKDNITEFADKFVADGFVEHNWLFLPN</sequence>
<feature type="domain" description="Methyltransferase FkbM" evidence="1">
    <location>
        <begin position="82"/>
        <end position="237"/>
    </location>
</feature>
<protein>
    <recommendedName>
        <fullName evidence="1">Methyltransferase FkbM domain-containing protein</fullName>
    </recommendedName>
</protein>
<dbReference type="InterPro" id="IPR029063">
    <property type="entry name" value="SAM-dependent_MTases_sf"/>
</dbReference>
<dbReference type="InterPro" id="IPR006342">
    <property type="entry name" value="FkbM_mtfrase"/>
</dbReference>
<comment type="caution">
    <text evidence="2">The sequence shown here is derived from an EMBL/GenBank/DDBJ whole genome shotgun (WGS) entry which is preliminary data.</text>
</comment>
<gene>
    <name evidence="2" type="ORF">A9Q84_05475</name>
</gene>
<organism evidence="2 3">
    <name type="scientific">Halobacteriovorax marinus</name>
    <dbReference type="NCBI Taxonomy" id="97084"/>
    <lineage>
        <taxon>Bacteria</taxon>
        <taxon>Pseudomonadati</taxon>
        <taxon>Bdellovibrionota</taxon>
        <taxon>Bacteriovoracia</taxon>
        <taxon>Bacteriovoracales</taxon>
        <taxon>Halobacteriovoraceae</taxon>
        <taxon>Halobacteriovorax</taxon>
    </lineage>
</organism>
<dbReference type="AlphaFoldDB" id="A0A1Y5FGQ5"/>
<dbReference type="SUPFAM" id="SSF53335">
    <property type="entry name" value="S-adenosyl-L-methionine-dependent methyltransferases"/>
    <property type="match status" value="1"/>
</dbReference>
<dbReference type="NCBIfam" id="TIGR01444">
    <property type="entry name" value="fkbM_fam"/>
    <property type="match status" value="1"/>
</dbReference>
<accession>A0A1Y5FGQ5</accession>
<evidence type="ECO:0000313" key="3">
    <source>
        <dbReference type="Proteomes" id="UP000196531"/>
    </source>
</evidence>
<name>A0A1Y5FGQ5_9BACT</name>
<evidence type="ECO:0000259" key="1">
    <source>
        <dbReference type="Pfam" id="PF05050"/>
    </source>
</evidence>
<dbReference type="Gene3D" id="3.40.50.150">
    <property type="entry name" value="Vaccinia Virus protein VP39"/>
    <property type="match status" value="1"/>
</dbReference>